<feature type="non-terminal residue" evidence="1">
    <location>
        <position position="75"/>
    </location>
</feature>
<keyword evidence="2" id="KW-1185">Reference proteome</keyword>
<comment type="caution">
    <text evidence="1">The sequence shown here is derived from an EMBL/GenBank/DDBJ whole genome shotgun (WGS) entry which is preliminary data.</text>
</comment>
<name>A0ABQ9F696_TEGGR</name>
<accession>A0ABQ9F696</accession>
<dbReference type="EMBL" id="JARBDR010000496">
    <property type="protein sequence ID" value="KAJ8311726.1"/>
    <property type="molecule type" value="Genomic_DNA"/>
</dbReference>
<protein>
    <submittedName>
        <fullName evidence="1">Uncharacterized protein</fullName>
    </submittedName>
</protein>
<proteinExistence type="predicted"/>
<evidence type="ECO:0000313" key="1">
    <source>
        <dbReference type="EMBL" id="KAJ8311726.1"/>
    </source>
</evidence>
<organism evidence="1 2">
    <name type="scientific">Tegillarca granosa</name>
    <name type="common">Malaysian cockle</name>
    <name type="synonym">Anadara granosa</name>
    <dbReference type="NCBI Taxonomy" id="220873"/>
    <lineage>
        <taxon>Eukaryota</taxon>
        <taxon>Metazoa</taxon>
        <taxon>Spiralia</taxon>
        <taxon>Lophotrochozoa</taxon>
        <taxon>Mollusca</taxon>
        <taxon>Bivalvia</taxon>
        <taxon>Autobranchia</taxon>
        <taxon>Pteriomorphia</taxon>
        <taxon>Arcoida</taxon>
        <taxon>Arcoidea</taxon>
        <taxon>Arcidae</taxon>
        <taxon>Tegillarca</taxon>
    </lineage>
</organism>
<reference evidence="1 2" key="1">
    <citation type="submission" date="2022-12" db="EMBL/GenBank/DDBJ databases">
        <title>Chromosome-level genome of Tegillarca granosa.</title>
        <authorList>
            <person name="Kim J."/>
        </authorList>
    </citation>
    <scope>NUCLEOTIDE SEQUENCE [LARGE SCALE GENOMIC DNA]</scope>
    <source>
        <strain evidence="1">Teg-2019</strain>
        <tissue evidence="1">Adductor muscle</tissue>
    </source>
</reference>
<dbReference type="Proteomes" id="UP001217089">
    <property type="component" value="Unassembled WGS sequence"/>
</dbReference>
<gene>
    <name evidence="1" type="ORF">KUTeg_011081</name>
</gene>
<sequence length="75" mass="8846">MFISYRISKSGEESLTISGFYCHGENIFLQLETTAPAPRKRSRKKRIRKYFLLVWDDNACSQKKEQEEKYKVAVP</sequence>
<evidence type="ECO:0000313" key="2">
    <source>
        <dbReference type="Proteomes" id="UP001217089"/>
    </source>
</evidence>